<evidence type="ECO:0000313" key="1">
    <source>
        <dbReference type="EMBL" id="TDQ71014.1"/>
    </source>
</evidence>
<sequence length="54" mass="6323">MRLIGYKPLRFGFNMESTKITYICFEITNLLSLGDDLRKLSKFCILISDFLSQK</sequence>
<comment type="caution">
    <text evidence="1">The sequence shown here is derived from an EMBL/GenBank/DDBJ whole genome shotgun (WGS) entry which is preliminary data.</text>
</comment>
<keyword evidence="2" id="KW-1185">Reference proteome</keyword>
<gene>
    <name evidence="1" type="ORF">C7391_0113</name>
</gene>
<name>A0A484F5R3_9EURY</name>
<organism evidence="1 2">
    <name type="scientific">Methanimicrococcus blatticola</name>
    <dbReference type="NCBI Taxonomy" id="91560"/>
    <lineage>
        <taxon>Archaea</taxon>
        <taxon>Methanobacteriati</taxon>
        <taxon>Methanobacteriota</taxon>
        <taxon>Stenosarchaea group</taxon>
        <taxon>Methanomicrobia</taxon>
        <taxon>Methanosarcinales</taxon>
        <taxon>Methanosarcinaceae</taxon>
        <taxon>Methanimicrococcus</taxon>
    </lineage>
</organism>
<dbReference type="Proteomes" id="UP000294855">
    <property type="component" value="Unassembled WGS sequence"/>
</dbReference>
<accession>A0A484F5R3</accession>
<reference evidence="1 2" key="1">
    <citation type="submission" date="2019-03" db="EMBL/GenBank/DDBJ databases">
        <title>Genomic Encyclopedia of Type Strains, Phase IV (KMG-IV): sequencing the most valuable type-strain genomes for metagenomic binning, comparative biology and taxonomic classification.</title>
        <authorList>
            <person name="Goeker M."/>
        </authorList>
    </citation>
    <scope>NUCLEOTIDE SEQUENCE [LARGE SCALE GENOMIC DNA]</scope>
    <source>
        <strain evidence="1 2">DSM 13328</strain>
    </source>
</reference>
<proteinExistence type="predicted"/>
<dbReference type="EMBL" id="SNYS01000005">
    <property type="protein sequence ID" value="TDQ71014.1"/>
    <property type="molecule type" value="Genomic_DNA"/>
</dbReference>
<evidence type="ECO:0000313" key="2">
    <source>
        <dbReference type="Proteomes" id="UP000294855"/>
    </source>
</evidence>
<protein>
    <submittedName>
        <fullName evidence="1">Uncharacterized protein</fullName>
    </submittedName>
</protein>
<dbReference type="AlphaFoldDB" id="A0A484F5R3"/>